<dbReference type="AlphaFoldDB" id="A0A7W7S7W0"/>
<dbReference type="Gene3D" id="1.20.1250.20">
    <property type="entry name" value="MFS general substrate transporter like domains"/>
    <property type="match status" value="1"/>
</dbReference>
<dbReference type="CDD" id="cd17321">
    <property type="entry name" value="MFS_MMR_MDR_like"/>
    <property type="match status" value="1"/>
</dbReference>
<evidence type="ECO:0000313" key="8">
    <source>
        <dbReference type="EMBL" id="MBB4944903.1"/>
    </source>
</evidence>
<dbReference type="PROSITE" id="PS50850">
    <property type="entry name" value="MFS"/>
    <property type="match status" value="1"/>
</dbReference>
<evidence type="ECO:0000256" key="2">
    <source>
        <dbReference type="ARBA" id="ARBA00022692"/>
    </source>
</evidence>
<keyword evidence="3 6" id="KW-1133">Transmembrane helix</keyword>
<feature type="transmembrane region" description="Helical" evidence="6">
    <location>
        <begin position="248"/>
        <end position="271"/>
    </location>
</feature>
<dbReference type="PANTHER" id="PTHR42718">
    <property type="entry name" value="MAJOR FACILITATOR SUPERFAMILY MULTIDRUG TRANSPORTER MFSC"/>
    <property type="match status" value="1"/>
</dbReference>
<reference evidence="8 9" key="1">
    <citation type="submission" date="2020-08" db="EMBL/GenBank/DDBJ databases">
        <title>Sequencing the genomes of 1000 actinobacteria strains.</title>
        <authorList>
            <person name="Klenk H.-P."/>
        </authorList>
    </citation>
    <scope>NUCLEOTIDE SEQUENCE [LARGE SCALE GENOMIC DNA]</scope>
    <source>
        <strain evidence="8 9">DSM 44786</strain>
    </source>
</reference>
<feature type="transmembrane region" description="Helical" evidence="6">
    <location>
        <begin position="437"/>
        <end position="456"/>
    </location>
</feature>
<evidence type="ECO:0000256" key="3">
    <source>
        <dbReference type="ARBA" id="ARBA00022989"/>
    </source>
</evidence>
<dbReference type="PANTHER" id="PTHR42718:SF39">
    <property type="entry name" value="ACTINORHODIN TRANSPORTER-RELATED"/>
    <property type="match status" value="1"/>
</dbReference>
<evidence type="ECO:0000256" key="4">
    <source>
        <dbReference type="ARBA" id="ARBA00023136"/>
    </source>
</evidence>
<evidence type="ECO:0000259" key="7">
    <source>
        <dbReference type="PROSITE" id="PS50850"/>
    </source>
</evidence>
<feature type="transmembrane region" description="Helical" evidence="6">
    <location>
        <begin position="476"/>
        <end position="499"/>
    </location>
</feature>
<evidence type="ECO:0000256" key="6">
    <source>
        <dbReference type="SAM" id="Phobius"/>
    </source>
</evidence>
<feature type="transmembrane region" description="Helical" evidence="6">
    <location>
        <begin position="361"/>
        <end position="381"/>
    </location>
</feature>
<protein>
    <submittedName>
        <fullName evidence="8">EmrB/QacA subfamily drug resistance transporter</fullName>
    </submittedName>
</protein>
<feature type="transmembrane region" description="Helical" evidence="6">
    <location>
        <begin position="222"/>
        <end position="242"/>
    </location>
</feature>
<dbReference type="SUPFAM" id="SSF103473">
    <property type="entry name" value="MFS general substrate transporter"/>
    <property type="match status" value="2"/>
</dbReference>
<feature type="transmembrane region" description="Helical" evidence="6">
    <location>
        <begin position="66"/>
        <end position="86"/>
    </location>
</feature>
<feature type="transmembrane region" description="Helical" evidence="6">
    <location>
        <begin position="98"/>
        <end position="117"/>
    </location>
</feature>
<dbReference type="EMBL" id="JACHJR010000001">
    <property type="protein sequence ID" value="MBB4944903.1"/>
    <property type="molecule type" value="Genomic_DNA"/>
</dbReference>
<feature type="transmembrane region" description="Helical" evidence="6">
    <location>
        <begin position="190"/>
        <end position="210"/>
    </location>
</feature>
<proteinExistence type="predicted"/>
<feature type="transmembrane region" description="Helical" evidence="6">
    <location>
        <begin position="292"/>
        <end position="317"/>
    </location>
</feature>
<feature type="transmembrane region" description="Helical" evidence="6">
    <location>
        <begin position="123"/>
        <end position="144"/>
    </location>
</feature>
<dbReference type="Pfam" id="PF07690">
    <property type="entry name" value="MFS_1"/>
    <property type="match status" value="1"/>
</dbReference>
<dbReference type="GO" id="GO:0046677">
    <property type="term" value="P:response to antibiotic"/>
    <property type="evidence" value="ECO:0007669"/>
    <property type="project" value="UniProtKB-KW"/>
</dbReference>
<dbReference type="InterPro" id="IPR011701">
    <property type="entry name" value="MFS"/>
</dbReference>
<evidence type="ECO:0000313" key="9">
    <source>
        <dbReference type="Proteomes" id="UP000573327"/>
    </source>
</evidence>
<dbReference type="RefSeq" id="WP_313068111.1">
    <property type="nucleotide sequence ID" value="NZ_JACHJR010000001.1"/>
</dbReference>
<comment type="subcellular location">
    <subcellularLocation>
        <location evidence="1">Cell membrane</location>
        <topology evidence="1">Multi-pass membrane protein</topology>
    </subcellularLocation>
</comment>
<keyword evidence="4 6" id="KW-0472">Membrane</keyword>
<feature type="transmembrane region" description="Helical" evidence="6">
    <location>
        <begin position="393"/>
        <end position="416"/>
    </location>
</feature>
<evidence type="ECO:0000256" key="1">
    <source>
        <dbReference type="ARBA" id="ARBA00004651"/>
    </source>
</evidence>
<keyword evidence="5" id="KW-0046">Antibiotic resistance</keyword>
<sequence>MSDFPADGVAVRTSVPPAAELTRAPYRWRWVALGVLLAAEAMDMLDALIANVAAPSIRAGLGGGAATVQWLGAAYALAMAVGLITGGRLGDIVGRKRMFLIGALGFTTASLLCAVSWSPGMLIGARGLQGLFGAVMIPQGLGIIKEMFDGPEVGRAFGLFGPVMALSTVGGPVLAGALVDADFFGSGWRMIFLINLPLGLLALLGGWKFLPESRAAQRPRLDLVGAGLASLAALLLVLPLVQGRELGWPVWTFVSMAAGVGLFVIFGRYELRVAGAGGDPLVLPGLFRKRAFSAGLVTGAVFFAAVAGFSLVLSLFLQSGLGLTPLRAGLASLPWSLGMVLGFAAVQVAERFGIVERLGRRVIQTGLVVMALGIATLAVTLNTAGTGVTPWHLTPALVLAGLGMGLVMGPFFDTVLGAVEPHESGSASGSITAVQQLGSALGVAVLGTVFFGALGGQPTGAPDQAVRTAVVADHSATMQITSWTGTALLAAALAASFLLPRPCFDPRERARAPLS</sequence>
<comment type="caution">
    <text evidence="8">The sequence shown here is derived from an EMBL/GenBank/DDBJ whole genome shotgun (WGS) entry which is preliminary data.</text>
</comment>
<name>A0A7W7S7W0_9ACTN</name>
<feature type="transmembrane region" description="Helical" evidence="6">
    <location>
        <begin position="30"/>
        <end position="54"/>
    </location>
</feature>
<dbReference type="InterPro" id="IPR036259">
    <property type="entry name" value="MFS_trans_sf"/>
</dbReference>
<gene>
    <name evidence="8" type="ORF">F4556_000438</name>
</gene>
<dbReference type="InterPro" id="IPR020846">
    <property type="entry name" value="MFS_dom"/>
</dbReference>
<keyword evidence="2 6" id="KW-0812">Transmembrane</keyword>
<dbReference type="Proteomes" id="UP000573327">
    <property type="component" value="Unassembled WGS sequence"/>
</dbReference>
<dbReference type="Gene3D" id="1.20.1720.10">
    <property type="entry name" value="Multidrug resistance protein D"/>
    <property type="match status" value="1"/>
</dbReference>
<feature type="domain" description="Major facilitator superfamily (MFS) profile" evidence="7">
    <location>
        <begin position="32"/>
        <end position="503"/>
    </location>
</feature>
<evidence type="ECO:0000256" key="5">
    <source>
        <dbReference type="ARBA" id="ARBA00023251"/>
    </source>
</evidence>
<dbReference type="GO" id="GO:0005886">
    <property type="term" value="C:plasma membrane"/>
    <property type="evidence" value="ECO:0007669"/>
    <property type="project" value="UniProtKB-SubCell"/>
</dbReference>
<feature type="transmembrane region" description="Helical" evidence="6">
    <location>
        <begin position="329"/>
        <end position="349"/>
    </location>
</feature>
<accession>A0A7W7S7W0</accession>
<keyword evidence="9" id="KW-1185">Reference proteome</keyword>
<organism evidence="8 9">
    <name type="scientific">Kitasatospora gansuensis</name>
    <dbReference type="NCBI Taxonomy" id="258050"/>
    <lineage>
        <taxon>Bacteria</taxon>
        <taxon>Bacillati</taxon>
        <taxon>Actinomycetota</taxon>
        <taxon>Actinomycetes</taxon>
        <taxon>Kitasatosporales</taxon>
        <taxon>Streptomycetaceae</taxon>
        <taxon>Kitasatospora</taxon>
    </lineage>
</organism>
<dbReference type="GO" id="GO:0022857">
    <property type="term" value="F:transmembrane transporter activity"/>
    <property type="evidence" value="ECO:0007669"/>
    <property type="project" value="InterPro"/>
</dbReference>
<feature type="transmembrane region" description="Helical" evidence="6">
    <location>
        <begin position="156"/>
        <end position="178"/>
    </location>
</feature>